<dbReference type="InterPro" id="IPR012292">
    <property type="entry name" value="Globin/Proto"/>
</dbReference>
<protein>
    <recommendedName>
        <fullName evidence="3">Hemoglobin</fullName>
    </recommendedName>
</protein>
<dbReference type="GO" id="GO:0019825">
    <property type="term" value="F:oxygen binding"/>
    <property type="evidence" value="ECO:0007669"/>
    <property type="project" value="InterPro"/>
</dbReference>
<dbReference type="SUPFAM" id="SSF46458">
    <property type="entry name" value="Globin-like"/>
    <property type="match status" value="1"/>
</dbReference>
<dbReference type="GO" id="GO:0020037">
    <property type="term" value="F:heme binding"/>
    <property type="evidence" value="ECO:0007669"/>
    <property type="project" value="InterPro"/>
</dbReference>
<dbReference type="EMBL" id="BMMF01000015">
    <property type="protein sequence ID" value="GGK51459.1"/>
    <property type="molecule type" value="Genomic_DNA"/>
</dbReference>
<proteinExistence type="predicted"/>
<keyword evidence="2" id="KW-1185">Reference proteome</keyword>
<comment type="caution">
    <text evidence="1">The sequence shown here is derived from an EMBL/GenBank/DDBJ whole genome shotgun (WGS) entry which is preliminary data.</text>
</comment>
<dbReference type="Gene3D" id="1.10.490.10">
    <property type="entry name" value="Globins"/>
    <property type="match status" value="1"/>
</dbReference>
<gene>
    <name evidence="1" type="ORF">GCM10011322_43100</name>
</gene>
<sequence>MFSEDAVTDTRIRLVEPREPISEADVTRLVHAFYGGVRADDVLGPVFEARLAGRWDAHLGKMVDFWSSVARGTGRYQGKPHVAHGGMGLDEAIFSRWLALFGETAHDVCAPDAAAFFVDRAYRIADSLMIGLGIGPKALRLPG</sequence>
<evidence type="ECO:0000313" key="1">
    <source>
        <dbReference type="EMBL" id="GGK51459.1"/>
    </source>
</evidence>
<dbReference type="InterPro" id="IPR009050">
    <property type="entry name" value="Globin-like_sf"/>
</dbReference>
<dbReference type="Proteomes" id="UP000600449">
    <property type="component" value="Unassembled WGS sequence"/>
</dbReference>
<reference evidence="1 2" key="1">
    <citation type="journal article" date="2014" name="Int. J. Syst. Evol. Microbiol.">
        <title>Complete genome sequence of Corynebacterium casei LMG S-19264T (=DSM 44701T), isolated from a smear-ripened cheese.</title>
        <authorList>
            <consortium name="US DOE Joint Genome Institute (JGI-PGF)"/>
            <person name="Walter F."/>
            <person name="Albersmeier A."/>
            <person name="Kalinowski J."/>
            <person name="Ruckert C."/>
        </authorList>
    </citation>
    <scope>NUCLEOTIDE SEQUENCE [LARGE SCALE GENOMIC DNA]</scope>
    <source>
        <strain evidence="1 2">CGMCC 1.9161</strain>
    </source>
</reference>
<evidence type="ECO:0008006" key="3">
    <source>
        <dbReference type="Google" id="ProtNLM"/>
    </source>
</evidence>
<organism evidence="1 2">
    <name type="scientific">Salinarimonas ramus</name>
    <dbReference type="NCBI Taxonomy" id="690164"/>
    <lineage>
        <taxon>Bacteria</taxon>
        <taxon>Pseudomonadati</taxon>
        <taxon>Pseudomonadota</taxon>
        <taxon>Alphaproteobacteria</taxon>
        <taxon>Hyphomicrobiales</taxon>
        <taxon>Salinarimonadaceae</taxon>
        <taxon>Salinarimonas</taxon>
    </lineage>
</organism>
<dbReference type="AlphaFoldDB" id="A0A917QHY5"/>
<evidence type="ECO:0000313" key="2">
    <source>
        <dbReference type="Proteomes" id="UP000600449"/>
    </source>
</evidence>
<dbReference type="CDD" id="cd08916">
    <property type="entry name" value="TrHb3_P"/>
    <property type="match status" value="1"/>
</dbReference>
<accession>A0A917QHY5</accession>
<name>A0A917QHY5_9HYPH</name>